<reference evidence="1" key="1">
    <citation type="journal article" date="2011" name="PLoS Biol.">
        <title>Gene gain and loss during evolution of obligate parasitism in the white rust pathogen of Arabidopsis thaliana.</title>
        <authorList>
            <person name="Kemen E."/>
            <person name="Gardiner A."/>
            <person name="Schultz-Larsen T."/>
            <person name="Kemen A.C."/>
            <person name="Balmuth A.L."/>
            <person name="Robert-Seilaniantz A."/>
            <person name="Bailey K."/>
            <person name="Holub E."/>
            <person name="Studholme D.J."/>
            <person name="Maclean D."/>
            <person name="Jones J.D."/>
        </authorList>
    </citation>
    <scope>NUCLEOTIDE SEQUENCE</scope>
</reference>
<dbReference type="HOGENOM" id="CLU_001650_6_3_1"/>
<protein>
    <submittedName>
        <fullName evidence="1">AlNc14C833G12557 protein</fullName>
    </submittedName>
</protein>
<reference evidence="1" key="2">
    <citation type="submission" date="2011-02" db="EMBL/GenBank/DDBJ databases">
        <authorList>
            <person name="MacLean D."/>
        </authorList>
    </citation>
    <scope>NUCLEOTIDE SEQUENCE</scope>
</reference>
<sequence>MEVEFTSASHARQELLGLRELLTELKFEMMLPMTMEMNNQSTIQQLKTKESSSETKRIDIKLKLVKYCARNGILKATFVPTEEMEADLLTKAFSAARLQN</sequence>
<gene>
    <name evidence="1" type="primary">AlNc14C833G12557</name>
    <name evidence="1" type="ORF">ALNC14_140640</name>
</gene>
<organism evidence="1">
    <name type="scientific">Albugo laibachii Nc14</name>
    <dbReference type="NCBI Taxonomy" id="890382"/>
    <lineage>
        <taxon>Eukaryota</taxon>
        <taxon>Sar</taxon>
        <taxon>Stramenopiles</taxon>
        <taxon>Oomycota</taxon>
        <taxon>Peronosporomycetes</taxon>
        <taxon>Albuginales</taxon>
        <taxon>Albuginaceae</taxon>
        <taxon>Albugo</taxon>
    </lineage>
</organism>
<dbReference type="EMBL" id="FR824743">
    <property type="protein sequence ID" value="CCA27920.1"/>
    <property type="molecule type" value="Genomic_DNA"/>
</dbReference>
<accession>F0X248</accession>
<dbReference type="AlphaFoldDB" id="F0X248"/>
<proteinExistence type="predicted"/>
<name>F0X248_9STRA</name>
<evidence type="ECO:0000313" key="1">
    <source>
        <dbReference type="EMBL" id="CCA27920.1"/>
    </source>
</evidence>
<dbReference type="CDD" id="cd09272">
    <property type="entry name" value="RNase_HI_RT_Ty1"/>
    <property type="match status" value="1"/>
</dbReference>